<dbReference type="AlphaFoldDB" id="A0A4R6UWB1"/>
<dbReference type="PANTHER" id="PTHR43877">
    <property type="entry name" value="AMINOALKYLPHOSPHONATE N-ACETYLTRANSFERASE-RELATED-RELATED"/>
    <property type="match status" value="1"/>
</dbReference>
<dbReference type="GO" id="GO:0016747">
    <property type="term" value="F:acyltransferase activity, transferring groups other than amino-acyl groups"/>
    <property type="evidence" value="ECO:0007669"/>
    <property type="project" value="InterPro"/>
</dbReference>
<keyword evidence="5" id="KW-1185">Reference proteome</keyword>
<accession>A0A4R6UWB1</accession>
<dbReference type="Pfam" id="PF00583">
    <property type="entry name" value="Acetyltransf_1"/>
    <property type="match status" value="1"/>
</dbReference>
<evidence type="ECO:0000313" key="4">
    <source>
        <dbReference type="EMBL" id="TDQ49785.1"/>
    </source>
</evidence>
<evidence type="ECO:0000256" key="2">
    <source>
        <dbReference type="ARBA" id="ARBA00023315"/>
    </source>
</evidence>
<gene>
    <name evidence="4" type="ORF">EV696_103155</name>
</gene>
<protein>
    <submittedName>
        <fullName evidence="4">Putative acetyltransferase</fullName>
    </submittedName>
</protein>
<keyword evidence="2" id="KW-0012">Acyltransferase</keyword>
<dbReference type="PROSITE" id="PS51186">
    <property type="entry name" value="GNAT"/>
    <property type="match status" value="1"/>
</dbReference>
<dbReference type="OrthoDB" id="9803233at2"/>
<name>A0A4R6UWB1_9GAMM</name>
<keyword evidence="1 4" id="KW-0808">Transferase</keyword>
<dbReference type="SUPFAM" id="SSF55729">
    <property type="entry name" value="Acyl-CoA N-acyltransferases (Nat)"/>
    <property type="match status" value="1"/>
</dbReference>
<dbReference type="InterPro" id="IPR016181">
    <property type="entry name" value="Acyl_CoA_acyltransferase"/>
</dbReference>
<dbReference type="Gene3D" id="3.40.630.30">
    <property type="match status" value="1"/>
</dbReference>
<evidence type="ECO:0000259" key="3">
    <source>
        <dbReference type="PROSITE" id="PS51186"/>
    </source>
</evidence>
<comment type="caution">
    <text evidence="4">The sequence shown here is derived from an EMBL/GenBank/DDBJ whole genome shotgun (WGS) entry which is preliminary data.</text>
</comment>
<sequence>MQIRLDDLSGPEVAAFLEEHIQDMRSVSPPESRHALDLEALKAPSIRFWTMWQDDLLIGCGALKTLSHDHVELKSMRIRASHRGLGFATELLHFLLDQARWQGAERISLETGSMPFFASARALYRRHGFIDCAPFGAYKPDPNSVFMTRLVAKAQRTA</sequence>
<evidence type="ECO:0000256" key="1">
    <source>
        <dbReference type="ARBA" id="ARBA00022679"/>
    </source>
</evidence>
<dbReference type="CDD" id="cd04301">
    <property type="entry name" value="NAT_SF"/>
    <property type="match status" value="1"/>
</dbReference>
<dbReference type="InterPro" id="IPR000182">
    <property type="entry name" value="GNAT_dom"/>
</dbReference>
<feature type="domain" description="N-acetyltransferase" evidence="3">
    <location>
        <begin position="3"/>
        <end position="152"/>
    </location>
</feature>
<dbReference type="RefSeq" id="WP_133588402.1">
    <property type="nucleotide sequence ID" value="NZ_CP037953.1"/>
</dbReference>
<dbReference type="Proteomes" id="UP000295375">
    <property type="component" value="Unassembled WGS sequence"/>
</dbReference>
<organism evidence="4 5">
    <name type="scientific">Permianibacter aggregans</name>
    <dbReference type="NCBI Taxonomy" id="1510150"/>
    <lineage>
        <taxon>Bacteria</taxon>
        <taxon>Pseudomonadati</taxon>
        <taxon>Pseudomonadota</taxon>
        <taxon>Gammaproteobacteria</taxon>
        <taxon>Pseudomonadales</taxon>
        <taxon>Pseudomonadaceae</taxon>
        <taxon>Permianibacter</taxon>
    </lineage>
</organism>
<dbReference type="EMBL" id="SNYM01000003">
    <property type="protein sequence ID" value="TDQ49785.1"/>
    <property type="molecule type" value="Genomic_DNA"/>
</dbReference>
<evidence type="ECO:0000313" key="5">
    <source>
        <dbReference type="Proteomes" id="UP000295375"/>
    </source>
</evidence>
<proteinExistence type="predicted"/>
<dbReference type="InterPro" id="IPR050832">
    <property type="entry name" value="Bact_Acetyltransf"/>
</dbReference>
<dbReference type="PANTHER" id="PTHR43877:SF5">
    <property type="entry name" value="BLL8307 PROTEIN"/>
    <property type="match status" value="1"/>
</dbReference>
<reference evidence="4 5" key="1">
    <citation type="submission" date="2019-03" db="EMBL/GenBank/DDBJ databases">
        <title>Genomic Encyclopedia of Type Strains, Phase IV (KMG-IV): sequencing the most valuable type-strain genomes for metagenomic binning, comparative biology and taxonomic classification.</title>
        <authorList>
            <person name="Goeker M."/>
        </authorList>
    </citation>
    <scope>NUCLEOTIDE SEQUENCE [LARGE SCALE GENOMIC DNA]</scope>
    <source>
        <strain evidence="4 5">DSM 103792</strain>
    </source>
</reference>